<dbReference type="Pfam" id="PF12146">
    <property type="entry name" value="Hydrolase_4"/>
    <property type="match status" value="1"/>
</dbReference>
<comment type="caution">
    <text evidence="3">The sequence shown here is derived from an EMBL/GenBank/DDBJ whole genome shotgun (WGS) entry which is preliminary data.</text>
</comment>
<proteinExistence type="predicted"/>
<feature type="compositionally biased region" description="Polar residues" evidence="1">
    <location>
        <begin position="1"/>
        <end position="12"/>
    </location>
</feature>
<dbReference type="PANTHER" id="PTHR43433:SF5">
    <property type="entry name" value="AB HYDROLASE-1 DOMAIN-CONTAINING PROTEIN"/>
    <property type="match status" value="1"/>
</dbReference>
<dbReference type="PANTHER" id="PTHR43433">
    <property type="entry name" value="HYDROLASE, ALPHA/BETA FOLD FAMILY PROTEIN"/>
    <property type="match status" value="1"/>
</dbReference>
<name>A0ABV2IZY1_9HYPH</name>
<dbReference type="EMBL" id="JBEPMB010000003">
    <property type="protein sequence ID" value="MET3614055.1"/>
    <property type="molecule type" value="Genomic_DNA"/>
</dbReference>
<dbReference type="SUPFAM" id="SSF53474">
    <property type="entry name" value="alpha/beta-Hydrolases"/>
    <property type="match status" value="1"/>
</dbReference>
<dbReference type="InterPro" id="IPR050471">
    <property type="entry name" value="AB_hydrolase"/>
</dbReference>
<dbReference type="Gene3D" id="3.40.50.1820">
    <property type="entry name" value="alpha/beta hydrolase"/>
    <property type="match status" value="1"/>
</dbReference>
<sequence length="277" mass="29043">MTSLGTFQTADGTTLHVDGDADDQGDSLPVVFQHGLCGDAGQTAEAFPTSASFRRITVEARGHGRSASGDASRFSISTFADDIAAYFERHLTPPVVVGGISMGAAIALRLAVQRPYLVRGLILARPAWFVAAAPDNMQPNAEVGHLLATMPPEAAKEAFLAGKTGRRLAEEAPDNLASLTGFFSREPIAVTAALLTAISADGPGVSEADLARINVPALVIGHGRDIIHPFAHAEALAASIPHARLVRITPKAEDRARYVSDFHAAVHAFLKEIAANA</sequence>
<gene>
    <name evidence="3" type="ORF">ABID16_002392</name>
</gene>
<dbReference type="InterPro" id="IPR022742">
    <property type="entry name" value="Hydrolase_4"/>
</dbReference>
<evidence type="ECO:0000259" key="2">
    <source>
        <dbReference type="Pfam" id="PF12146"/>
    </source>
</evidence>
<dbReference type="Proteomes" id="UP001549047">
    <property type="component" value="Unassembled WGS sequence"/>
</dbReference>
<evidence type="ECO:0000313" key="3">
    <source>
        <dbReference type="EMBL" id="MET3614055.1"/>
    </source>
</evidence>
<accession>A0ABV2IZY1</accession>
<evidence type="ECO:0000256" key="1">
    <source>
        <dbReference type="SAM" id="MobiDB-lite"/>
    </source>
</evidence>
<reference evidence="3 4" key="1">
    <citation type="submission" date="2024-06" db="EMBL/GenBank/DDBJ databases">
        <title>Genomic Encyclopedia of Type Strains, Phase IV (KMG-IV): sequencing the most valuable type-strain genomes for metagenomic binning, comparative biology and taxonomic classification.</title>
        <authorList>
            <person name="Goeker M."/>
        </authorList>
    </citation>
    <scope>NUCLEOTIDE SEQUENCE [LARGE SCALE GENOMIC DNA]</scope>
    <source>
        <strain evidence="3 4">DSM 29780</strain>
    </source>
</reference>
<feature type="domain" description="Serine aminopeptidase S33" evidence="2">
    <location>
        <begin position="30"/>
        <end position="242"/>
    </location>
</feature>
<organism evidence="3 4">
    <name type="scientific">Rhizobium aquaticum</name>
    <dbReference type="NCBI Taxonomy" id="1549636"/>
    <lineage>
        <taxon>Bacteria</taxon>
        <taxon>Pseudomonadati</taxon>
        <taxon>Pseudomonadota</taxon>
        <taxon>Alphaproteobacteria</taxon>
        <taxon>Hyphomicrobiales</taxon>
        <taxon>Rhizobiaceae</taxon>
        <taxon>Rhizobium/Agrobacterium group</taxon>
        <taxon>Rhizobium</taxon>
    </lineage>
</organism>
<keyword evidence="4" id="KW-1185">Reference proteome</keyword>
<dbReference type="InterPro" id="IPR029058">
    <property type="entry name" value="AB_hydrolase_fold"/>
</dbReference>
<protein>
    <submittedName>
        <fullName evidence="3">Pimeloyl-ACP methyl ester carboxylesterase</fullName>
    </submittedName>
</protein>
<evidence type="ECO:0000313" key="4">
    <source>
        <dbReference type="Proteomes" id="UP001549047"/>
    </source>
</evidence>
<feature type="region of interest" description="Disordered" evidence="1">
    <location>
        <begin position="1"/>
        <end position="20"/>
    </location>
</feature>
<dbReference type="RefSeq" id="WP_354556573.1">
    <property type="nucleotide sequence ID" value="NZ_JBEPMB010000003.1"/>
</dbReference>